<evidence type="ECO:0000313" key="3">
    <source>
        <dbReference type="Proteomes" id="UP000256661"/>
    </source>
</evidence>
<dbReference type="AlphaFoldDB" id="A0A3D9SQN9"/>
<dbReference type="InterPro" id="IPR029046">
    <property type="entry name" value="LolA/LolB/LppX"/>
</dbReference>
<gene>
    <name evidence="2" type="ORF">DFJ69_3582</name>
</gene>
<name>A0A3D9SQN9_9ACTN</name>
<evidence type="ECO:0008006" key="4">
    <source>
        <dbReference type="Google" id="ProtNLM"/>
    </source>
</evidence>
<reference evidence="2 3" key="1">
    <citation type="submission" date="2018-08" db="EMBL/GenBank/DDBJ databases">
        <title>Sequencing the genomes of 1000 actinobacteria strains.</title>
        <authorList>
            <person name="Klenk H.-P."/>
        </authorList>
    </citation>
    <scope>NUCLEOTIDE SEQUENCE [LARGE SCALE GENOMIC DNA]</scope>
    <source>
        <strain evidence="2 3">DSM 43927</strain>
    </source>
</reference>
<dbReference type="EMBL" id="QTTT01000001">
    <property type="protein sequence ID" value="REE98098.1"/>
    <property type="molecule type" value="Genomic_DNA"/>
</dbReference>
<proteinExistence type="predicted"/>
<dbReference type="SUPFAM" id="SSF89392">
    <property type="entry name" value="Prokaryotic lipoproteins and lipoprotein localization factors"/>
    <property type="match status" value="1"/>
</dbReference>
<sequence length="282" mass="29953">MYRRLTATAAVCGALTLSLTGCLGSAEEKAGDAGGAVKLAAAQILAKVSDKAGSADSYRVKLTSDSRLSIQGQQMSVRMDMDMEVRHRPVPAMRGSMTTFGTPGGGRPVKMIMVGRSLYMNHGSTALSGGKPWARMPVGDGAAGGSDPLEEMERNGPGEQARVLTASPNVRVVGRETVDGVVTTRYAGTLNPATDFARMPPEHREKYEGIYRKLKAQRVSIELWVGDDGLPRRQKVDMTLAVGAVTAIGTFFDYGKPVKVSAPPDDQVGEFTSPSLPNIPRA</sequence>
<dbReference type="Proteomes" id="UP000256661">
    <property type="component" value="Unassembled WGS sequence"/>
</dbReference>
<dbReference type="PROSITE" id="PS51257">
    <property type="entry name" value="PROKAR_LIPOPROTEIN"/>
    <property type="match status" value="1"/>
</dbReference>
<comment type="caution">
    <text evidence="2">The sequence shown here is derived from an EMBL/GenBank/DDBJ whole genome shotgun (WGS) entry which is preliminary data.</text>
</comment>
<organism evidence="2 3">
    <name type="scientific">Thermomonospora umbrina</name>
    <dbReference type="NCBI Taxonomy" id="111806"/>
    <lineage>
        <taxon>Bacteria</taxon>
        <taxon>Bacillati</taxon>
        <taxon>Actinomycetota</taxon>
        <taxon>Actinomycetes</taxon>
        <taxon>Streptosporangiales</taxon>
        <taxon>Thermomonosporaceae</taxon>
        <taxon>Thermomonospora</taxon>
    </lineage>
</organism>
<feature type="region of interest" description="Disordered" evidence="1">
    <location>
        <begin position="263"/>
        <end position="282"/>
    </location>
</feature>
<dbReference type="OrthoDB" id="3369896at2"/>
<evidence type="ECO:0000256" key="1">
    <source>
        <dbReference type="SAM" id="MobiDB-lite"/>
    </source>
</evidence>
<accession>A0A3D9SQN9</accession>
<keyword evidence="3" id="KW-1185">Reference proteome</keyword>
<protein>
    <recommendedName>
        <fullName evidence="4">Lipoprotein</fullName>
    </recommendedName>
</protein>
<evidence type="ECO:0000313" key="2">
    <source>
        <dbReference type="EMBL" id="REE98098.1"/>
    </source>
</evidence>
<dbReference type="Gene3D" id="2.50.20.20">
    <property type="match status" value="1"/>
</dbReference>
<dbReference type="RefSeq" id="WP_116023597.1">
    <property type="nucleotide sequence ID" value="NZ_QTTT01000001.1"/>
</dbReference>